<dbReference type="InterPro" id="IPR031358">
    <property type="entry name" value="Stealth_CR1"/>
</dbReference>
<protein>
    <submittedName>
        <fullName evidence="6">Stealth CR1 domain-containing protein</fullName>
    </submittedName>
</protein>
<sequence length="328" mass="39371">MDKHFKIDFVITWVDQNDSSWREKIGKYKDGISNSARFRDYGTLKYLLRSIDKFAPWVNKVYLVTDNQIPKWINLEFEKLKIVDHRDIIPEELLPTFNSNVIDLNLVNIKGLSEHFVYFNDDMYLNNPVTPNDFFDDYGKPMDTFGFNVIMPTEKFDHTFVNNIAIINKDFNKKEIIRKNFFKLFNIKNRIYNFTSALLAPFPRFTRFIDPHVPISFRKSTIKKVNEKHEEILRYTKHRFRDIEDYSIWIYRYYELVEGNFSVRNSNFVRGIQLSDLEQKGINIIRGKVKIININDKDDISMDNFEKLTNKLKLEFKRKFSQKSNFEK</sequence>
<dbReference type="PANTHER" id="PTHR24045">
    <property type="match status" value="1"/>
</dbReference>
<evidence type="ECO:0000256" key="2">
    <source>
        <dbReference type="ARBA" id="ARBA00022679"/>
    </source>
</evidence>
<dbReference type="RefSeq" id="WP_029257824.1">
    <property type="nucleotide sequence ID" value="NZ_CP157400.1"/>
</dbReference>
<accession>A0AAU7NMM2</accession>
<dbReference type="InterPro" id="IPR047141">
    <property type="entry name" value="Stealth"/>
</dbReference>
<feature type="domain" description="Stealth protein CR2 conserved region 2" evidence="4">
    <location>
        <begin position="37"/>
        <end position="139"/>
    </location>
</feature>
<comment type="similarity">
    <text evidence="1">Belongs to the stealth family.</text>
</comment>
<dbReference type="InterPro" id="IPR021520">
    <property type="entry name" value="Stealth_CR2"/>
</dbReference>
<dbReference type="AlphaFoldDB" id="A0AAU7NMM2"/>
<dbReference type="Pfam" id="PF11380">
    <property type="entry name" value="Stealth_CR2"/>
    <property type="match status" value="1"/>
</dbReference>
<dbReference type="EMBL" id="CP157400">
    <property type="protein sequence ID" value="XBS08922.1"/>
    <property type="molecule type" value="Genomic_DNA"/>
</dbReference>
<dbReference type="PANTHER" id="PTHR24045:SF0">
    <property type="entry name" value="N-ACETYLGLUCOSAMINE-1-PHOSPHOTRANSFERASE SUBUNITS ALPHA_BETA"/>
    <property type="match status" value="1"/>
</dbReference>
<feature type="domain" description="Stealth protein CR1 conserved region 1" evidence="5">
    <location>
        <begin position="5"/>
        <end position="31"/>
    </location>
</feature>
<keyword evidence="2" id="KW-0808">Transferase</keyword>
<dbReference type="GO" id="GO:0000271">
    <property type="term" value="P:polysaccharide biosynthetic process"/>
    <property type="evidence" value="ECO:0007669"/>
    <property type="project" value="UniProtKB-KW"/>
</dbReference>
<proteinExistence type="inferred from homology"/>
<gene>
    <name evidence="6" type="ORF">BB06_02945</name>
</gene>
<evidence type="ECO:0000256" key="1">
    <source>
        <dbReference type="ARBA" id="ARBA00007583"/>
    </source>
</evidence>
<name>A0AAU7NMM2_PEDPE</name>
<evidence type="ECO:0000256" key="3">
    <source>
        <dbReference type="ARBA" id="ARBA00023169"/>
    </source>
</evidence>
<evidence type="ECO:0000259" key="5">
    <source>
        <dbReference type="Pfam" id="PF17101"/>
    </source>
</evidence>
<organism evidence="6">
    <name type="scientific">Pediococcus pentosaceus CGMCC 7049</name>
    <dbReference type="NCBI Taxonomy" id="1460385"/>
    <lineage>
        <taxon>Bacteria</taxon>
        <taxon>Bacillati</taxon>
        <taxon>Bacillota</taxon>
        <taxon>Bacilli</taxon>
        <taxon>Lactobacillales</taxon>
        <taxon>Lactobacillaceae</taxon>
        <taxon>Pediococcus</taxon>
    </lineage>
</organism>
<dbReference type="Pfam" id="PF17101">
    <property type="entry name" value="Stealth_CR1"/>
    <property type="match status" value="1"/>
</dbReference>
<evidence type="ECO:0000313" key="6">
    <source>
        <dbReference type="EMBL" id="XBS08922.1"/>
    </source>
</evidence>
<dbReference type="GO" id="GO:0016772">
    <property type="term" value="F:transferase activity, transferring phosphorus-containing groups"/>
    <property type="evidence" value="ECO:0007669"/>
    <property type="project" value="InterPro"/>
</dbReference>
<keyword evidence="3" id="KW-0270">Exopolysaccharide synthesis</keyword>
<reference evidence="6" key="1">
    <citation type="submission" date="2014-02" db="EMBL/GenBank/DDBJ databases">
        <authorList>
            <person name="Zhao D."/>
            <person name="Dong X."/>
            <person name="Li Y."/>
            <person name="Lv L."/>
            <person name="Zhao D."/>
            <person name="Gao Y."/>
            <person name="Wang Y."/>
            <person name="Li Y."/>
        </authorList>
    </citation>
    <scope>NUCLEOTIDE SEQUENCE</scope>
    <source>
        <strain evidence="6">CGMCC 7049</strain>
    </source>
</reference>
<reference evidence="6" key="2">
    <citation type="submission" date="2024-05" db="EMBL/GenBank/DDBJ databases">
        <authorList>
            <person name="Chen H."/>
        </authorList>
    </citation>
    <scope>NUCLEOTIDE SEQUENCE</scope>
    <source>
        <strain evidence="6">CGMCC 7049</strain>
    </source>
</reference>
<evidence type="ECO:0000259" key="4">
    <source>
        <dbReference type="Pfam" id="PF11380"/>
    </source>
</evidence>